<dbReference type="EMBL" id="QGGO01000011">
    <property type="protein sequence ID" value="PWK26564.1"/>
    <property type="molecule type" value="Genomic_DNA"/>
</dbReference>
<organism evidence="1 2">
    <name type="scientific">Arcicella aurantiaca</name>
    <dbReference type="NCBI Taxonomy" id="591202"/>
    <lineage>
        <taxon>Bacteria</taxon>
        <taxon>Pseudomonadati</taxon>
        <taxon>Bacteroidota</taxon>
        <taxon>Cytophagia</taxon>
        <taxon>Cytophagales</taxon>
        <taxon>Flectobacillaceae</taxon>
        <taxon>Arcicella</taxon>
    </lineage>
</organism>
<dbReference type="RefSeq" id="WP_109743141.1">
    <property type="nucleotide sequence ID" value="NZ_QGGO01000011.1"/>
</dbReference>
<accession>A0A316E7X6</accession>
<name>A0A316E7X6_9BACT</name>
<dbReference type="Proteomes" id="UP000245489">
    <property type="component" value="Unassembled WGS sequence"/>
</dbReference>
<evidence type="ECO:0000313" key="1">
    <source>
        <dbReference type="EMBL" id="PWK26564.1"/>
    </source>
</evidence>
<evidence type="ECO:0000313" key="2">
    <source>
        <dbReference type="Proteomes" id="UP000245489"/>
    </source>
</evidence>
<dbReference type="OrthoDB" id="1376341at2"/>
<comment type="caution">
    <text evidence="1">The sequence shown here is derived from an EMBL/GenBank/DDBJ whole genome shotgun (WGS) entry which is preliminary data.</text>
</comment>
<dbReference type="AlphaFoldDB" id="A0A316E7X6"/>
<proteinExistence type="predicted"/>
<sequence length="170" mass="20518">MDTYKIYALHFEPQKKILLNRFIDSEGNLLIKPDYEIEIDKKHYEFITNIVSEFPKKLDFGWMCLPFYRDVFVWKNLDGKVFRTFEMCFSCDHYALSDGQIDNLIIEFSEENIFEESVERLKSYFRYFDKVVDYQRIGDEITFFSGENNQSEKPKKEKIILPIKRPWAKS</sequence>
<keyword evidence="2" id="KW-1185">Reference proteome</keyword>
<protein>
    <submittedName>
        <fullName evidence="1">Uncharacterized protein</fullName>
    </submittedName>
</protein>
<reference evidence="1 2" key="1">
    <citation type="submission" date="2018-05" db="EMBL/GenBank/DDBJ databases">
        <title>Genomic Encyclopedia of Archaeal and Bacterial Type Strains, Phase II (KMG-II): from individual species to whole genera.</title>
        <authorList>
            <person name="Goeker M."/>
        </authorList>
    </citation>
    <scope>NUCLEOTIDE SEQUENCE [LARGE SCALE GENOMIC DNA]</scope>
    <source>
        <strain evidence="1 2">DSM 22214</strain>
    </source>
</reference>
<gene>
    <name evidence="1" type="ORF">LV89_02412</name>
</gene>